<feature type="region of interest" description="Disordered" evidence="1">
    <location>
        <begin position="97"/>
        <end position="120"/>
    </location>
</feature>
<evidence type="ECO:0000313" key="3">
    <source>
        <dbReference type="Proteomes" id="UP000499080"/>
    </source>
</evidence>
<protein>
    <submittedName>
        <fullName evidence="2">Uncharacterized protein</fullName>
    </submittedName>
</protein>
<gene>
    <name evidence="2" type="ORF">AVEN_79919_1</name>
</gene>
<comment type="caution">
    <text evidence="2">The sequence shown here is derived from an EMBL/GenBank/DDBJ whole genome shotgun (WGS) entry which is preliminary data.</text>
</comment>
<dbReference type="AlphaFoldDB" id="A0A4Y2GL92"/>
<organism evidence="2 3">
    <name type="scientific">Araneus ventricosus</name>
    <name type="common">Orbweaver spider</name>
    <name type="synonym">Epeira ventricosa</name>
    <dbReference type="NCBI Taxonomy" id="182803"/>
    <lineage>
        <taxon>Eukaryota</taxon>
        <taxon>Metazoa</taxon>
        <taxon>Ecdysozoa</taxon>
        <taxon>Arthropoda</taxon>
        <taxon>Chelicerata</taxon>
        <taxon>Arachnida</taxon>
        <taxon>Araneae</taxon>
        <taxon>Araneomorphae</taxon>
        <taxon>Entelegynae</taxon>
        <taxon>Araneoidea</taxon>
        <taxon>Araneidae</taxon>
        <taxon>Araneus</taxon>
    </lineage>
</organism>
<name>A0A4Y2GL92_ARAVE</name>
<evidence type="ECO:0000313" key="2">
    <source>
        <dbReference type="EMBL" id="GBM53947.1"/>
    </source>
</evidence>
<accession>A0A4Y2GL92</accession>
<sequence length="120" mass="14173">MTESVLIDLKRVESSLDFECVDRLISSLELYPQCELESDEGSSCRWQLILQKCKFKIQEVLRDPHDSVSEERFGIIMTLHKTREQFYWDQLRAHETSRNGADNAELVKPEKDAKQNRERQ</sequence>
<evidence type="ECO:0000256" key="1">
    <source>
        <dbReference type="SAM" id="MobiDB-lite"/>
    </source>
</evidence>
<dbReference type="EMBL" id="BGPR01001438">
    <property type="protein sequence ID" value="GBM53947.1"/>
    <property type="molecule type" value="Genomic_DNA"/>
</dbReference>
<dbReference type="Proteomes" id="UP000499080">
    <property type="component" value="Unassembled WGS sequence"/>
</dbReference>
<proteinExistence type="predicted"/>
<keyword evidence="3" id="KW-1185">Reference proteome</keyword>
<reference evidence="2 3" key="1">
    <citation type="journal article" date="2019" name="Sci. Rep.">
        <title>Orb-weaving spider Araneus ventricosus genome elucidates the spidroin gene catalogue.</title>
        <authorList>
            <person name="Kono N."/>
            <person name="Nakamura H."/>
            <person name="Ohtoshi R."/>
            <person name="Moran D.A.P."/>
            <person name="Shinohara A."/>
            <person name="Yoshida Y."/>
            <person name="Fujiwara M."/>
            <person name="Mori M."/>
            <person name="Tomita M."/>
            <person name="Arakawa K."/>
        </authorList>
    </citation>
    <scope>NUCLEOTIDE SEQUENCE [LARGE SCALE GENOMIC DNA]</scope>
</reference>
<feature type="compositionally biased region" description="Basic and acidic residues" evidence="1">
    <location>
        <begin position="105"/>
        <end position="120"/>
    </location>
</feature>